<organism evidence="2 3">
    <name type="scientific">Chryseolinea serpens</name>
    <dbReference type="NCBI Taxonomy" id="947013"/>
    <lineage>
        <taxon>Bacteria</taxon>
        <taxon>Pseudomonadati</taxon>
        <taxon>Bacteroidota</taxon>
        <taxon>Cytophagia</taxon>
        <taxon>Cytophagales</taxon>
        <taxon>Fulvivirgaceae</taxon>
        <taxon>Chryseolinea</taxon>
    </lineage>
</organism>
<dbReference type="STRING" id="947013.SAMN04488109_6554"/>
<evidence type="ECO:0000313" key="3">
    <source>
        <dbReference type="Proteomes" id="UP000184212"/>
    </source>
</evidence>
<feature type="signal peptide" evidence="1">
    <location>
        <begin position="1"/>
        <end position="20"/>
    </location>
</feature>
<proteinExistence type="predicted"/>
<dbReference type="EMBL" id="FQWQ01000006">
    <property type="protein sequence ID" value="SHH99167.1"/>
    <property type="molecule type" value="Genomic_DNA"/>
</dbReference>
<evidence type="ECO:0000256" key="1">
    <source>
        <dbReference type="SAM" id="SignalP"/>
    </source>
</evidence>
<protein>
    <recommendedName>
        <fullName evidence="4">DUF4412 domain-containing protein</fullName>
    </recommendedName>
</protein>
<dbReference type="Pfam" id="PF19777">
    <property type="entry name" value="DUF6263"/>
    <property type="match status" value="1"/>
</dbReference>
<sequence length="306" mass="33751">MKRIGFVLIFLAASAFTFPAKEVKLEYVFKVGDEYTLNQTTNQTIKQSIMGMDQVAENLISGQMKYKVTAVTATGAKLEMRFLKLKSSLKSVMGEKAMDTEGDSENTENKVLKSMMNKIVLISISKQGIVEVENSDNLWTGMDDLGLDEATLAQMKIVMEQMMGKKSLKNSLEQAMVYYSDKKVKQGDTWFSKNAFPMDFPIESNNTWSLANLAGDAAKVNNDATFATLDKNKTVNMPGGIQAKMDLAGNQATKADVNAKTGWPTEIHITSTLKGKMTLLAGGMIPTDMDVPMEILTQITYTIVKK</sequence>
<dbReference type="AlphaFoldDB" id="A0A1M5XH55"/>
<gene>
    <name evidence="2" type="ORF">SAMN04488109_6554</name>
</gene>
<accession>A0A1M5XH55</accession>
<evidence type="ECO:0008006" key="4">
    <source>
        <dbReference type="Google" id="ProtNLM"/>
    </source>
</evidence>
<dbReference type="InterPro" id="IPR046230">
    <property type="entry name" value="DUF6263"/>
</dbReference>
<dbReference type="OrthoDB" id="3034330at2"/>
<dbReference type="RefSeq" id="WP_073142997.1">
    <property type="nucleotide sequence ID" value="NZ_FQWQ01000006.1"/>
</dbReference>
<keyword evidence="1" id="KW-0732">Signal</keyword>
<dbReference type="Proteomes" id="UP000184212">
    <property type="component" value="Unassembled WGS sequence"/>
</dbReference>
<keyword evidence="3" id="KW-1185">Reference proteome</keyword>
<name>A0A1M5XH55_9BACT</name>
<feature type="chain" id="PRO_5013246063" description="DUF4412 domain-containing protein" evidence="1">
    <location>
        <begin position="21"/>
        <end position="306"/>
    </location>
</feature>
<evidence type="ECO:0000313" key="2">
    <source>
        <dbReference type="EMBL" id="SHH99167.1"/>
    </source>
</evidence>
<reference evidence="2 3" key="1">
    <citation type="submission" date="2016-11" db="EMBL/GenBank/DDBJ databases">
        <authorList>
            <person name="Jaros S."/>
            <person name="Januszkiewicz K."/>
            <person name="Wedrychowicz H."/>
        </authorList>
    </citation>
    <scope>NUCLEOTIDE SEQUENCE [LARGE SCALE GENOMIC DNA]</scope>
    <source>
        <strain evidence="2 3">DSM 24574</strain>
    </source>
</reference>